<gene>
    <name evidence="1" type="ORF">ESB13_08095</name>
</gene>
<dbReference type="RefSeq" id="WP_129002498.1">
    <property type="nucleotide sequence ID" value="NZ_SDHZ01000001.1"/>
</dbReference>
<reference evidence="1 2" key="1">
    <citation type="submission" date="2019-01" db="EMBL/GenBank/DDBJ databases">
        <title>Filimonas sp. strain TTM-71.</title>
        <authorList>
            <person name="Chen W.-M."/>
        </authorList>
    </citation>
    <scope>NUCLEOTIDE SEQUENCE [LARGE SCALE GENOMIC DNA]</scope>
    <source>
        <strain evidence="1 2">TTM-71</strain>
    </source>
</reference>
<accession>A0A4Q1DBQ6</accession>
<organism evidence="1 2">
    <name type="scientific">Filimonas effusa</name>
    <dbReference type="NCBI Taxonomy" id="2508721"/>
    <lineage>
        <taxon>Bacteria</taxon>
        <taxon>Pseudomonadati</taxon>
        <taxon>Bacteroidota</taxon>
        <taxon>Chitinophagia</taxon>
        <taxon>Chitinophagales</taxon>
        <taxon>Chitinophagaceae</taxon>
        <taxon>Filimonas</taxon>
    </lineage>
</organism>
<dbReference type="Proteomes" id="UP000290545">
    <property type="component" value="Unassembled WGS sequence"/>
</dbReference>
<evidence type="ECO:0000313" key="2">
    <source>
        <dbReference type="Proteomes" id="UP000290545"/>
    </source>
</evidence>
<dbReference type="EMBL" id="SDHZ01000001">
    <property type="protein sequence ID" value="RXK86750.1"/>
    <property type="molecule type" value="Genomic_DNA"/>
</dbReference>
<protein>
    <submittedName>
        <fullName evidence="1">Uncharacterized protein</fullName>
    </submittedName>
</protein>
<proteinExistence type="predicted"/>
<evidence type="ECO:0000313" key="1">
    <source>
        <dbReference type="EMBL" id="RXK86750.1"/>
    </source>
</evidence>
<comment type="caution">
    <text evidence="1">The sequence shown here is derived from an EMBL/GenBank/DDBJ whole genome shotgun (WGS) entry which is preliminary data.</text>
</comment>
<name>A0A4Q1DBQ6_9BACT</name>
<keyword evidence="2" id="KW-1185">Reference proteome</keyword>
<sequence length="215" mass="23664">MAKQGGPVILEKTIGIVSCYKRCGVGCVRMKSNLTRERWQTDPLFAGSRKSAAHLAAASVLASKYYRVIPEQHRVVPHFRQLVGIAKEMLSAGFSLQQINKVLDYTVCRFIRKMEAANRRGKPVRSSFAAKSSLPPKPAFTRPVFAGLTIAQRPVLTALHLPDVVLPAIDKPPRGQPVETMPVKNRQLILFGTRTAAAAGFVMPRSEINIISCMN</sequence>
<dbReference type="OrthoDB" id="672632at2"/>
<dbReference type="AlphaFoldDB" id="A0A4Q1DBQ6"/>